<dbReference type="GO" id="GO:0016740">
    <property type="term" value="F:transferase activity"/>
    <property type="evidence" value="ECO:0007669"/>
    <property type="project" value="UniProtKB-KW"/>
</dbReference>
<protein>
    <submittedName>
        <fullName evidence="2">Polysaccharide pyruvyl transferase family protein</fullName>
    </submittedName>
</protein>
<feature type="domain" description="Polysaccharide pyruvyl transferase" evidence="1">
    <location>
        <begin position="50"/>
        <end position="210"/>
    </location>
</feature>
<comment type="caution">
    <text evidence="2">The sequence shown here is derived from an EMBL/GenBank/DDBJ whole genome shotgun (WGS) entry which is preliminary data.</text>
</comment>
<evidence type="ECO:0000313" key="3">
    <source>
        <dbReference type="Proteomes" id="UP001523565"/>
    </source>
</evidence>
<dbReference type="Pfam" id="PF04230">
    <property type="entry name" value="PS_pyruv_trans"/>
    <property type="match status" value="1"/>
</dbReference>
<reference evidence="2 3" key="1">
    <citation type="journal article" date="2022" name="Genome Biol. Evol.">
        <title>Host diet, physiology and behaviors set the stage for Lachnospiraceae cladogenesis.</title>
        <authorList>
            <person name="Vera-Ponce De Leon A."/>
            <person name="Schneider M."/>
            <person name="Jahnes B.C."/>
            <person name="Sadowski V."/>
            <person name="Camuy-Velez L.A."/>
            <person name="Duan J."/>
            <person name="Sabree Z.L."/>
        </authorList>
    </citation>
    <scope>NUCLEOTIDE SEQUENCE [LARGE SCALE GENOMIC DNA]</scope>
    <source>
        <strain evidence="2 3">PAL227</strain>
    </source>
</reference>
<evidence type="ECO:0000259" key="1">
    <source>
        <dbReference type="Pfam" id="PF04230"/>
    </source>
</evidence>
<keyword evidence="3" id="KW-1185">Reference proteome</keyword>
<name>A0ABT1EM04_9FIRM</name>
<proteinExistence type="predicted"/>
<evidence type="ECO:0000313" key="2">
    <source>
        <dbReference type="EMBL" id="MCP1111499.1"/>
    </source>
</evidence>
<dbReference type="RefSeq" id="WP_262070357.1">
    <property type="nucleotide sequence ID" value="NZ_JAMXOC010000040.1"/>
</dbReference>
<dbReference type="Proteomes" id="UP001523565">
    <property type="component" value="Unassembled WGS sequence"/>
</dbReference>
<accession>A0ABT1EM04</accession>
<keyword evidence="2" id="KW-0808">Transferase</keyword>
<dbReference type="InterPro" id="IPR007345">
    <property type="entry name" value="Polysacch_pyruvyl_Trfase"/>
</dbReference>
<sequence length="282" mass="32569">MKDTINMYYAKVENMGDILNREIIKKCFGYRVTRKSYLTGEISGIGSGLGNYTYEENRIKNLMKLITSPIFPKVYIWGTGFISYKASDTKFYKKQTKICAVRGELSKRRVEKILGKRISVPVGDAGILASFLLEVVPEKKYRVGIIAHFKEQGEPEFQKLLARFNNSVFIDVKKDPKDVIYEISQCHYIISSSLHGLIIADSLGIPNRHIIVTNNLLGDGFKFDDYYSAYGIVHDYTDMRKETIKSLDEIDDKYKVKRDMVEKKKKDMIFCFPYPSRKRVEV</sequence>
<dbReference type="EMBL" id="JAMZFV010000040">
    <property type="protein sequence ID" value="MCP1111499.1"/>
    <property type="molecule type" value="Genomic_DNA"/>
</dbReference>
<organism evidence="2 3">
    <name type="scientific">Ohessyouella blattaphilus</name>
    <dbReference type="NCBI Taxonomy" id="2949333"/>
    <lineage>
        <taxon>Bacteria</taxon>
        <taxon>Bacillati</taxon>
        <taxon>Bacillota</taxon>
        <taxon>Clostridia</taxon>
        <taxon>Lachnospirales</taxon>
        <taxon>Lachnospiraceae</taxon>
        <taxon>Ohessyouella</taxon>
    </lineage>
</organism>
<gene>
    <name evidence="2" type="ORF">NK118_14690</name>
</gene>